<evidence type="ECO:0000259" key="2">
    <source>
        <dbReference type="PROSITE" id="PS51736"/>
    </source>
</evidence>
<dbReference type="EMBL" id="SMUV01000061">
    <property type="protein sequence ID" value="TDK49687.1"/>
    <property type="molecule type" value="Genomic_DNA"/>
</dbReference>
<dbReference type="InterPro" id="IPR050639">
    <property type="entry name" value="SSR_resolvase"/>
</dbReference>
<reference evidence="4 5" key="1">
    <citation type="submission" date="2019-03" db="EMBL/GenBank/DDBJ databases">
        <title>Ruegeria lutea sp. nov., a novel strain, isolated from marine sediment, the Masan Bay, South Korea.</title>
        <authorList>
            <person name="Kim J."/>
            <person name="Kim D.-Y."/>
            <person name="Lee S.-S."/>
        </authorList>
    </citation>
    <scope>NUCLEOTIDE SEQUENCE [LARGE SCALE GENOMIC DNA]</scope>
    <source>
        <strain evidence="4 5">318-1</strain>
    </source>
</reference>
<evidence type="ECO:0000313" key="5">
    <source>
        <dbReference type="Proteomes" id="UP000295301"/>
    </source>
</evidence>
<dbReference type="AlphaFoldDB" id="A0A4V3AS99"/>
<dbReference type="GO" id="GO:0003677">
    <property type="term" value="F:DNA binding"/>
    <property type="evidence" value="ECO:0007669"/>
    <property type="project" value="InterPro"/>
</dbReference>
<dbReference type="Pfam" id="PF07508">
    <property type="entry name" value="Recombinase"/>
    <property type="match status" value="1"/>
</dbReference>
<dbReference type="PROSITE" id="PS51736">
    <property type="entry name" value="RECOMBINASES_3"/>
    <property type="match status" value="1"/>
</dbReference>
<dbReference type="Proteomes" id="UP000295301">
    <property type="component" value="Unassembled WGS sequence"/>
</dbReference>
<gene>
    <name evidence="4" type="ORF">E1832_08845</name>
</gene>
<dbReference type="SUPFAM" id="SSF109709">
    <property type="entry name" value="KorB DNA-binding domain-like"/>
    <property type="match status" value="1"/>
</dbReference>
<evidence type="ECO:0000259" key="3">
    <source>
        <dbReference type="PROSITE" id="PS51737"/>
    </source>
</evidence>
<dbReference type="Pfam" id="PF00239">
    <property type="entry name" value="Resolvase"/>
    <property type="match status" value="1"/>
</dbReference>
<keyword evidence="5" id="KW-1185">Reference proteome</keyword>
<dbReference type="GO" id="GO:0000150">
    <property type="term" value="F:DNA strand exchange activity"/>
    <property type="evidence" value="ECO:0007669"/>
    <property type="project" value="InterPro"/>
</dbReference>
<dbReference type="InterPro" id="IPR011109">
    <property type="entry name" value="DNA_bind_recombinase_dom"/>
</dbReference>
<feature type="compositionally biased region" description="Polar residues" evidence="1">
    <location>
        <begin position="295"/>
        <end position="305"/>
    </location>
</feature>
<dbReference type="CDD" id="cd03768">
    <property type="entry name" value="SR_ResInv"/>
    <property type="match status" value="1"/>
</dbReference>
<dbReference type="Gene3D" id="3.40.50.1390">
    <property type="entry name" value="Resolvase, N-terminal catalytic domain"/>
    <property type="match status" value="1"/>
</dbReference>
<dbReference type="Gene3D" id="3.90.1750.20">
    <property type="entry name" value="Putative Large Serine Recombinase, Chain B, Domain 2"/>
    <property type="match status" value="1"/>
</dbReference>
<evidence type="ECO:0000313" key="4">
    <source>
        <dbReference type="EMBL" id="TDK49687.1"/>
    </source>
</evidence>
<feature type="domain" description="Resolvase/invertase-type recombinase catalytic" evidence="2">
    <location>
        <begin position="8"/>
        <end position="160"/>
    </location>
</feature>
<dbReference type="PANTHER" id="PTHR30461:SF23">
    <property type="entry name" value="DNA RECOMBINASE-RELATED"/>
    <property type="match status" value="1"/>
</dbReference>
<dbReference type="PANTHER" id="PTHR30461">
    <property type="entry name" value="DNA-INVERTASE FROM LAMBDOID PROPHAGE"/>
    <property type="match status" value="1"/>
</dbReference>
<accession>A0A4V3AS99</accession>
<dbReference type="SMART" id="SM00857">
    <property type="entry name" value="Resolvase"/>
    <property type="match status" value="1"/>
</dbReference>
<dbReference type="RefSeq" id="WP_133359376.1">
    <property type="nucleotide sequence ID" value="NZ_SMUV01000061.1"/>
</dbReference>
<dbReference type="InterPro" id="IPR006119">
    <property type="entry name" value="Resolv_N"/>
</dbReference>
<name>A0A4V3AS99_9RHOB</name>
<comment type="caution">
    <text evidence="4">The sequence shown here is derived from an EMBL/GenBank/DDBJ whole genome shotgun (WGS) entry which is preliminary data.</text>
</comment>
<proteinExistence type="predicted"/>
<feature type="domain" description="Recombinase" evidence="3">
    <location>
        <begin position="168"/>
        <end position="287"/>
    </location>
</feature>
<sequence length="559" mass="62349">MSPRPKIRCAIYTRKSSDDGLDQDFNSLDAQYEACAAYIASQRHEGWKLLPGRYDDGGLSGGTLERPALQQLMAEVDAGRIDMVVVYKIDRLTRSLADFAKLVERLEQANCSFVSVTQAFNTSSSMGRLTLNVLLSFAQFEREVTAERIRDKIAASKKKGLWMGGNLPLGYDRHPDPNTRTLVVNPEEAERVRRLFTLYADLGCLRRVTEAAAREGLRSKRQVRANGTVSGDRPLSRGQIYYLLRNPVYLGKIRHKEKVWPGQHAAVIDEMLWDDVQDKLQVAANRSRRRRSEDGQTQSIANSAWLTGKLRDETDDRLTPTHTTRHRRRLRYYISNRLISGGSDPSSWRLPGPALERAVADVIVQHLKAAAAAHRVLNRPDAASGAEVNASTLNLINALRKGTGTRIAKLIETGTVQRGRIDLTLNAALLAEALTVPAADLAPSLLEVSAPFDLRRRGVEAKIIVGEPKPQPDQYLRTMLIRAHGWAKELKSGTQLSDIARRENVPGSFIRNRAQLAFLSPKIQAAILDGTQPAELSLKRLVSVTVPLDWRDQEQMFGF</sequence>
<dbReference type="PROSITE" id="PS51737">
    <property type="entry name" value="RECOMBINASE_DNA_BIND"/>
    <property type="match status" value="1"/>
</dbReference>
<dbReference type="InterPro" id="IPR038109">
    <property type="entry name" value="DNA_bind_recomb_sf"/>
</dbReference>
<protein>
    <submittedName>
        <fullName evidence="4">Recombinase family protein</fullName>
    </submittedName>
</protein>
<feature type="region of interest" description="Disordered" evidence="1">
    <location>
        <begin position="286"/>
        <end position="306"/>
    </location>
</feature>
<dbReference type="InterPro" id="IPR036162">
    <property type="entry name" value="Resolvase-like_N_sf"/>
</dbReference>
<dbReference type="OrthoDB" id="7277848at2"/>
<dbReference type="SUPFAM" id="SSF53041">
    <property type="entry name" value="Resolvase-like"/>
    <property type="match status" value="1"/>
</dbReference>
<evidence type="ECO:0000256" key="1">
    <source>
        <dbReference type="SAM" id="MobiDB-lite"/>
    </source>
</evidence>
<organism evidence="4 5">
    <name type="scientific">Antarcticimicrobium luteum</name>
    <dbReference type="NCBI Taxonomy" id="2547397"/>
    <lineage>
        <taxon>Bacteria</taxon>
        <taxon>Pseudomonadati</taxon>
        <taxon>Pseudomonadota</taxon>
        <taxon>Alphaproteobacteria</taxon>
        <taxon>Rhodobacterales</taxon>
        <taxon>Paracoccaceae</taxon>
        <taxon>Antarcticimicrobium</taxon>
    </lineage>
</organism>